<feature type="region of interest" description="Disordered" evidence="1">
    <location>
        <begin position="179"/>
        <end position="241"/>
    </location>
</feature>
<feature type="compositionally biased region" description="Low complexity" evidence="1">
    <location>
        <begin position="435"/>
        <end position="445"/>
    </location>
</feature>
<dbReference type="InParanoid" id="A0A1Y2GBS9"/>
<accession>A0A1Y2GBS9</accession>
<feature type="region of interest" description="Disordered" evidence="1">
    <location>
        <begin position="110"/>
        <end position="146"/>
    </location>
</feature>
<dbReference type="AlphaFoldDB" id="A0A1Y2GBS9"/>
<dbReference type="GO" id="GO:0000981">
    <property type="term" value="F:DNA-binding transcription factor activity, RNA polymerase II-specific"/>
    <property type="evidence" value="ECO:0007669"/>
    <property type="project" value="TreeGrafter"/>
</dbReference>
<dbReference type="PANTHER" id="PTHR14596">
    <property type="entry name" value="ZINC FINGER PROTEIN"/>
    <property type="match status" value="1"/>
</dbReference>
<dbReference type="GO" id="GO:0005634">
    <property type="term" value="C:nucleus"/>
    <property type="evidence" value="ECO:0007669"/>
    <property type="project" value="TreeGrafter"/>
</dbReference>
<feature type="compositionally biased region" description="Low complexity" evidence="1">
    <location>
        <begin position="266"/>
        <end position="281"/>
    </location>
</feature>
<evidence type="ECO:0008006" key="4">
    <source>
        <dbReference type="Google" id="ProtNLM"/>
    </source>
</evidence>
<evidence type="ECO:0000313" key="2">
    <source>
        <dbReference type="EMBL" id="ORZ06545.1"/>
    </source>
</evidence>
<dbReference type="GO" id="GO:0042594">
    <property type="term" value="P:response to starvation"/>
    <property type="evidence" value="ECO:0007669"/>
    <property type="project" value="TreeGrafter"/>
</dbReference>
<evidence type="ECO:0000256" key="1">
    <source>
        <dbReference type="SAM" id="MobiDB-lite"/>
    </source>
</evidence>
<organism evidence="2 3">
    <name type="scientific">Lobosporangium transversale</name>
    <dbReference type="NCBI Taxonomy" id="64571"/>
    <lineage>
        <taxon>Eukaryota</taxon>
        <taxon>Fungi</taxon>
        <taxon>Fungi incertae sedis</taxon>
        <taxon>Mucoromycota</taxon>
        <taxon>Mortierellomycotina</taxon>
        <taxon>Mortierellomycetes</taxon>
        <taxon>Mortierellales</taxon>
        <taxon>Mortierellaceae</taxon>
        <taxon>Lobosporangium</taxon>
    </lineage>
</organism>
<dbReference type="SUPFAM" id="SSF52047">
    <property type="entry name" value="RNI-like"/>
    <property type="match status" value="1"/>
</dbReference>
<dbReference type="Proteomes" id="UP000193648">
    <property type="component" value="Unassembled WGS sequence"/>
</dbReference>
<feature type="compositionally biased region" description="Polar residues" evidence="1">
    <location>
        <begin position="110"/>
        <end position="121"/>
    </location>
</feature>
<feature type="compositionally biased region" description="Low complexity" evidence="1">
    <location>
        <begin position="58"/>
        <end position="78"/>
    </location>
</feature>
<dbReference type="PANTHER" id="PTHR14596:SF72">
    <property type="entry name" value="ZINC FINGER PROTEIN MSN2-RELATED"/>
    <property type="match status" value="1"/>
</dbReference>
<keyword evidence="3" id="KW-1185">Reference proteome</keyword>
<dbReference type="GeneID" id="33567270"/>
<feature type="compositionally biased region" description="Polar residues" evidence="1">
    <location>
        <begin position="220"/>
        <end position="241"/>
    </location>
</feature>
<proteinExistence type="predicted"/>
<feature type="region of interest" description="Disordered" evidence="1">
    <location>
        <begin position="47"/>
        <end position="78"/>
    </location>
</feature>
<reference evidence="2 3" key="1">
    <citation type="submission" date="2016-07" db="EMBL/GenBank/DDBJ databases">
        <title>Pervasive Adenine N6-methylation of Active Genes in Fungi.</title>
        <authorList>
            <consortium name="DOE Joint Genome Institute"/>
            <person name="Mondo S.J."/>
            <person name="Dannebaum R.O."/>
            <person name="Kuo R.C."/>
            <person name="Labutti K."/>
            <person name="Haridas S."/>
            <person name="Kuo A."/>
            <person name="Salamov A."/>
            <person name="Ahrendt S.R."/>
            <person name="Lipzen A."/>
            <person name="Sullivan W."/>
            <person name="Andreopoulos W.B."/>
            <person name="Clum A."/>
            <person name="Lindquist E."/>
            <person name="Daum C."/>
            <person name="Ramamoorthy G.K."/>
            <person name="Gryganskyi A."/>
            <person name="Culley D."/>
            <person name="Magnuson J.K."/>
            <person name="James T.Y."/>
            <person name="O'Malley M.A."/>
            <person name="Stajich J.E."/>
            <person name="Spatafora J.W."/>
            <person name="Visel A."/>
            <person name="Grigoriev I.V."/>
        </authorList>
    </citation>
    <scope>NUCLEOTIDE SEQUENCE [LARGE SCALE GENOMIC DNA]</scope>
    <source>
        <strain evidence="2 3">NRRL 3116</strain>
    </source>
</reference>
<feature type="region of interest" description="Disordered" evidence="1">
    <location>
        <begin position="266"/>
        <end position="289"/>
    </location>
</feature>
<comment type="caution">
    <text evidence="2">The sequence shown here is derived from an EMBL/GenBank/DDBJ whole genome shotgun (WGS) entry which is preliminary data.</text>
</comment>
<feature type="compositionally biased region" description="Basic and acidic residues" evidence="1">
    <location>
        <begin position="420"/>
        <end position="429"/>
    </location>
</feature>
<dbReference type="GO" id="GO:0000987">
    <property type="term" value="F:cis-regulatory region sequence-specific DNA binding"/>
    <property type="evidence" value="ECO:0007669"/>
    <property type="project" value="TreeGrafter"/>
</dbReference>
<feature type="region of interest" description="Disordered" evidence="1">
    <location>
        <begin position="405"/>
        <end position="447"/>
    </location>
</feature>
<name>A0A1Y2GBS9_9FUNG</name>
<gene>
    <name evidence="2" type="ORF">BCR41DRAFT_360833</name>
</gene>
<dbReference type="RefSeq" id="XP_021877588.1">
    <property type="nucleotide sequence ID" value="XM_022025426.1"/>
</dbReference>
<dbReference type="InterPro" id="IPR032675">
    <property type="entry name" value="LRR_dom_sf"/>
</dbReference>
<dbReference type="Gene3D" id="3.80.10.10">
    <property type="entry name" value="Ribonuclease Inhibitor"/>
    <property type="match status" value="1"/>
</dbReference>
<evidence type="ECO:0000313" key="3">
    <source>
        <dbReference type="Proteomes" id="UP000193648"/>
    </source>
</evidence>
<dbReference type="OrthoDB" id="2403082at2759"/>
<sequence length="1037" mass="113232">MYLDLPDQHSVLLTCRALFKKTVPTLYRSPFRAIMTFDDWKSLGAPSSSPHLPHPFRNDSNTSTNRDNNISNTKLSGNMIINNTNANVNQRKTGGTVDDPGCGNGTCTIDNGNVQSTGRLNSTSSSSVSSSSTGSTAASSASVSATTSKTTISTAAAVAALSSATKAVLHVTSALQGRHLATSQAQQQQEKNTRQQKQQKPKRPSSLQRRSYSDYHKNISNDSTTHTSNGKNSSSKVASVSQVNLRARGNSSGSSHASFSYSSGYNNGHDSSSSNNNISNGKGDYHQHYYPNNHHTIHTFLNNNTKIANAAPAAFTQSYAAPISPELQQLRLCKMTRLLQLLIACTSVQARLPALRYPGYGQQWIRPPCKIDYLKYFSDYQGAGEMMIQCFHLLFADLIPAQSDDSDYDSSNGGGNNNRGGHDEEERKNQGGYGSSNSSSSSSSSKHTRNQEAYMVLFQILREFMSHNAEQIQTLSVSAVYTIEHATALVPQLASVTRLEITDLEKTSQDVRVDLVVDFIKSHRMLFGPILKDIVLVEKHALGSIVPGTLSASTFMAIPSLSSTSSSPALASTFASIATTISAPSSPSSPISPASSLGSVFTAYSAAVRIPTSVNSNLGQNNNTLAIIDAFKGLEKIDATGWANCILYLDHILPAPITTGSPPNRSILAAAAPGAPMVTTGAVTTASTSTATSLKRLWLSYYFPASESVDSKVARLGDILTRCRSLTEVRLPIRRGDVFAWATQEKKTALICAPILKSSTAKHLPPMKRIHIQGPSLELMDCLHDASFAFQDTLEDLEASSRLRIWQPTTLEWDWTMKRLRRLKLEGEICLYFCLESLVRCPALEELELVLTPKTGSRAVARQDVRGSTGYLQQHRQQQYQHQHQHQHQHRYLVWPGTNSHHGGDRAEGEVEGGGAGHFWAQQDPGKNLLLFIRSREMYRISSLPHLKSLALVGPFQVPDLALRHIANKCKRLQDLTLDQTVGITIGGLLLAVEDMRRLENLDLSLDVVDLKLVTVAARQKLHHLKSISLTSLRHEE</sequence>
<protein>
    <recommendedName>
        <fullName evidence="4">F-box domain-containing protein</fullName>
    </recommendedName>
</protein>
<feature type="compositionally biased region" description="Low complexity" evidence="1">
    <location>
        <begin position="184"/>
        <end position="196"/>
    </location>
</feature>
<feature type="compositionally biased region" description="Low complexity" evidence="1">
    <location>
        <begin position="122"/>
        <end position="146"/>
    </location>
</feature>
<dbReference type="EMBL" id="MCFF01000045">
    <property type="protein sequence ID" value="ORZ06545.1"/>
    <property type="molecule type" value="Genomic_DNA"/>
</dbReference>